<dbReference type="Proteomes" id="UP001234297">
    <property type="component" value="Chromosome 7"/>
</dbReference>
<evidence type="ECO:0000313" key="2">
    <source>
        <dbReference type="Proteomes" id="UP001234297"/>
    </source>
</evidence>
<proteinExistence type="predicted"/>
<evidence type="ECO:0000313" key="1">
    <source>
        <dbReference type="EMBL" id="KAJ8631161.1"/>
    </source>
</evidence>
<name>A0ACC2LD80_PERAE</name>
<organism evidence="1 2">
    <name type="scientific">Persea americana</name>
    <name type="common">Avocado</name>
    <dbReference type="NCBI Taxonomy" id="3435"/>
    <lineage>
        <taxon>Eukaryota</taxon>
        <taxon>Viridiplantae</taxon>
        <taxon>Streptophyta</taxon>
        <taxon>Embryophyta</taxon>
        <taxon>Tracheophyta</taxon>
        <taxon>Spermatophyta</taxon>
        <taxon>Magnoliopsida</taxon>
        <taxon>Magnoliidae</taxon>
        <taxon>Laurales</taxon>
        <taxon>Lauraceae</taxon>
        <taxon>Persea</taxon>
    </lineage>
</organism>
<dbReference type="EMBL" id="CM056815">
    <property type="protein sequence ID" value="KAJ8631161.1"/>
    <property type="molecule type" value="Genomic_DNA"/>
</dbReference>
<reference evidence="1 2" key="1">
    <citation type="journal article" date="2022" name="Hortic Res">
        <title>A haplotype resolved chromosomal level avocado genome allows analysis of novel avocado genes.</title>
        <authorList>
            <person name="Nath O."/>
            <person name="Fletcher S.J."/>
            <person name="Hayward A."/>
            <person name="Shaw L.M."/>
            <person name="Masouleh A.K."/>
            <person name="Furtado A."/>
            <person name="Henry R.J."/>
            <person name="Mitter N."/>
        </authorList>
    </citation>
    <scope>NUCLEOTIDE SEQUENCE [LARGE SCALE GENOMIC DNA]</scope>
    <source>
        <strain evidence="2">cv. Hass</strain>
    </source>
</reference>
<gene>
    <name evidence="1" type="ORF">MRB53_024484</name>
</gene>
<keyword evidence="2" id="KW-1185">Reference proteome</keyword>
<sequence length="243" mass="27080">MEDLGSQDEKGKESLKGEGNGKRGSGVVSGRGFRGLMRRKNPQKPETSLYQYFLERESSPRDSDLHANGPETFALHDLDHRLCQAGHTVDCAVPCCATLPQAIDYLVGRDVSSQPEAKKNCFQFNSFEQQRKSQHSNQRSLADLNVGHTNRRGSLTKKKKGECHAFFITSAEIGTNHTRAVPSSPPPSRAPTEPRPERPLGLQSPSTQGNEKIASRSTERNLRVSEADLGRKRIDFEGRKWRI</sequence>
<protein>
    <submittedName>
        <fullName evidence="1">Uncharacterized protein</fullName>
    </submittedName>
</protein>
<accession>A0ACC2LD80</accession>
<comment type="caution">
    <text evidence="1">The sequence shown here is derived from an EMBL/GenBank/DDBJ whole genome shotgun (WGS) entry which is preliminary data.</text>
</comment>